<accession>A0ACB0YG07</accession>
<gene>
    <name evidence="1" type="ORF">MENTE1834_LOCUS11744</name>
</gene>
<dbReference type="EMBL" id="CAVMJV010000011">
    <property type="protein sequence ID" value="CAK5045291.1"/>
    <property type="molecule type" value="Genomic_DNA"/>
</dbReference>
<proteinExistence type="predicted"/>
<evidence type="ECO:0000313" key="2">
    <source>
        <dbReference type="Proteomes" id="UP001497535"/>
    </source>
</evidence>
<comment type="caution">
    <text evidence="1">The sequence shown here is derived from an EMBL/GenBank/DDBJ whole genome shotgun (WGS) entry which is preliminary data.</text>
</comment>
<evidence type="ECO:0000313" key="1">
    <source>
        <dbReference type="EMBL" id="CAK5045291.1"/>
    </source>
</evidence>
<name>A0ACB0YG07_MELEN</name>
<keyword evidence="2" id="KW-1185">Reference proteome</keyword>
<sequence length="60" mass="6807">MDHQLYKFVLILAIALFPLFGIIFSLSIFIPNFSQHSLTNFSSSMAFPLILSSNPVAWIF</sequence>
<reference evidence="1" key="1">
    <citation type="submission" date="2023-11" db="EMBL/GenBank/DDBJ databases">
        <authorList>
            <person name="Poullet M."/>
        </authorList>
    </citation>
    <scope>NUCLEOTIDE SEQUENCE</scope>
    <source>
        <strain evidence="1">E1834</strain>
    </source>
</reference>
<dbReference type="Proteomes" id="UP001497535">
    <property type="component" value="Unassembled WGS sequence"/>
</dbReference>
<protein>
    <submittedName>
        <fullName evidence="1">Uncharacterized protein</fullName>
    </submittedName>
</protein>
<organism evidence="1 2">
    <name type="scientific">Meloidogyne enterolobii</name>
    <name type="common">Root-knot nematode worm</name>
    <name type="synonym">Meloidogyne mayaguensis</name>
    <dbReference type="NCBI Taxonomy" id="390850"/>
    <lineage>
        <taxon>Eukaryota</taxon>
        <taxon>Metazoa</taxon>
        <taxon>Ecdysozoa</taxon>
        <taxon>Nematoda</taxon>
        <taxon>Chromadorea</taxon>
        <taxon>Rhabditida</taxon>
        <taxon>Tylenchina</taxon>
        <taxon>Tylenchomorpha</taxon>
        <taxon>Tylenchoidea</taxon>
        <taxon>Meloidogynidae</taxon>
        <taxon>Meloidogyninae</taxon>
        <taxon>Meloidogyne</taxon>
    </lineage>
</organism>